<gene>
    <name evidence="1" type="ORF">FH039_08185</name>
</gene>
<dbReference type="KEGG" id="tic:FH039_08185"/>
<proteinExistence type="predicted"/>
<dbReference type="RefSeq" id="WP_139680920.1">
    <property type="nucleotide sequence ID" value="NZ_CP040846.1"/>
</dbReference>
<dbReference type="GeneID" id="40475155"/>
<keyword evidence="2" id="KW-1185">Reference proteome</keyword>
<evidence type="ECO:0000313" key="1">
    <source>
        <dbReference type="EMBL" id="QDA31582.1"/>
    </source>
</evidence>
<name>A0A4Y5SN40_9EURY</name>
<dbReference type="Proteomes" id="UP000306007">
    <property type="component" value="Chromosome"/>
</dbReference>
<reference evidence="1 2" key="1">
    <citation type="submission" date="2019-06" db="EMBL/GenBank/DDBJ databases">
        <title>Thermococcus indicus sp. nov., a Fe(III)-reducing hyperthermophilic archaeon isolated from the Onnuri vent field of the Central Indian Ocean ridge.</title>
        <authorList>
            <person name="Lim J.K."/>
            <person name="Kim Y.J."/>
            <person name="Kwon K.K."/>
        </authorList>
    </citation>
    <scope>NUCLEOTIDE SEQUENCE [LARGE SCALE GENOMIC DNA]</scope>
    <source>
        <strain evidence="1 2">IOH1</strain>
    </source>
</reference>
<dbReference type="OrthoDB" id="87383at2157"/>
<accession>A0A4Y5SN40</accession>
<sequence length="267" mass="31342">MTRLALFYYAGKKITPKEQIAEFIKYFDGVVLLSTDEGKYSDFSTLLGDMKKFVAESGLRFEIWVEIPYYDATKTPRTLEDMKDWIIKVESSTVARRVTGYYFSLEGAGAVSSDSTKIKNVVSYIRDTYKKPVLWIPIERWENRDPLYLTRKCVQKVGFTHVAPQPHYYMVTDTKGDYYRPNGMNYQDLNEFMWFCHENGFGVEMEWDSAVRGYCEHCGYGCNATKCTERARDYLVSLRDIEKRFGKFPYVVYYFSTDLNDYLKVVR</sequence>
<protein>
    <recommendedName>
        <fullName evidence="3">Radical SAM protein</fullName>
    </recommendedName>
</protein>
<dbReference type="EMBL" id="CP040846">
    <property type="protein sequence ID" value="QDA31582.1"/>
    <property type="molecule type" value="Genomic_DNA"/>
</dbReference>
<evidence type="ECO:0000313" key="2">
    <source>
        <dbReference type="Proteomes" id="UP000306007"/>
    </source>
</evidence>
<evidence type="ECO:0008006" key="3">
    <source>
        <dbReference type="Google" id="ProtNLM"/>
    </source>
</evidence>
<dbReference type="AlphaFoldDB" id="A0A4Y5SN40"/>
<organism evidence="1 2">
    <name type="scientific">Thermococcus indicus</name>
    <dbReference type="NCBI Taxonomy" id="2586643"/>
    <lineage>
        <taxon>Archaea</taxon>
        <taxon>Methanobacteriati</taxon>
        <taxon>Methanobacteriota</taxon>
        <taxon>Thermococci</taxon>
        <taxon>Thermococcales</taxon>
        <taxon>Thermococcaceae</taxon>
        <taxon>Thermococcus</taxon>
    </lineage>
</organism>